<reference evidence="2 3" key="1">
    <citation type="journal article" date="2020" name="Antonie Van Leeuwenhoek">
        <title>Rhodopirellula heiligendammensis sp. nov., Rhodopirellula pilleata sp. nov., and Rhodopirellula solitaria sp. nov. isolated from natural or artificial marine surfaces in Northern Germany and California, USA, and emended description of the genus Rhodopirellula.</title>
        <authorList>
            <person name="Kallscheuer N."/>
            <person name="Wiegand S."/>
            <person name="Jogler M."/>
            <person name="Boedeker C."/>
            <person name="Peeters S.H."/>
            <person name="Rast P."/>
            <person name="Heuer A."/>
            <person name="Jetten M.S.M."/>
            <person name="Rohde M."/>
            <person name="Jogler C."/>
        </authorList>
    </citation>
    <scope>NUCLEOTIDE SEQUENCE [LARGE SCALE GENOMIC DNA]</scope>
    <source>
        <strain evidence="2 3">Poly21</strain>
    </source>
</reference>
<evidence type="ECO:0000313" key="2">
    <source>
        <dbReference type="EMBL" id="TWU15891.1"/>
    </source>
</evidence>
<organism evidence="2 3">
    <name type="scientific">Allorhodopirellula heiligendammensis</name>
    <dbReference type="NCBI Taxonomy" id="2714739"/>
    <lineage>
        <taxon>Bacteria</taxon>
        <taxon>Pseudomonadati</taxon>
        <taxon>Planctomycetota</taxon>
        <taxon>Planctomycetia</taxon>
        <taxon>Pirellulales</taxon>
        <taxon>Pirellulaceae</taxon>
        <taxon>Allorhodopirellula</taxon>
    </lineage>
</organism>
<keyword evidence="3" id="KW-1185">Reference proteome</keyword>
<comment type="caution">
    <text evidence="2">The sequence shown here is derived from an EMBL/GenBank/DDBJ whole genome shotgun (WGS) entry which is preliminary data.</text>
</comment>
<accession>A0A5C6BWL8</accession>
<proteinExistence type="predicted"/>
<feature type="signal peptide" evidence="1">
    <location>
        <begin position="1"/>
        <end position="22"/>
    </location>
</feature>
<dbReference type="Proteomes" id="UP000319908">
    <property type="component" value="Unassembled WGS sequence"/>
</dbReference>
<gene>
    <name evidence="2" type="ORF">Poly21_30940</name>
</gene>
<sequence length="167" mass="18425">MNRLFLLVTMCLTLCVISETEASDMPSVSVKQFDYRAISKGNSWTGRQLSDAIPLKSVSRVVLTELPSKSLSSQLGRELPERDIRNIASKFTEILFSATGPIEKWSQLAEEGKSAELIVVTSDGEIYFVDVLQNMVSSAPTAFILRGDGFSVRVPIVRDPNEKNAEP</sequence>
<dbReference type="OrthoDB" id="9852561at2"/>
<dbReference type="RefSeq" id="WP_146407654.1">
    <property type="nucleotide sequence ID" value="NZ_SJPU01000002.1"/>
</dbReference>
<dbReference type="AlphaFoldDB" id="A0A5C6BWL8"/>
<evidence type="ECO:0000313" key="3">
    <source>
        <dbReference type="Proteomes" id="UP000319908"/>
    </source>
</evidence>
<dbReference type="EMBL" id="SJPU01000002">
    <property type="protein sequence ID" value="TWU15891.1"/>
    <property type="molecule type" value="Genomic_DNA"/>
</dbReference>
<keyword evidence="1" id="KW-0732">Signal</keyword>
<feature type="chain" id="PRO_5022875763" evidence="1">
    <location>
        <begin position="23"/>
        <end position="167"/>
    </location>
</feature>
<protein>
    <submittedName>
        <fullName evidence="2">Uncharacterized protein</fullName>
    </submittedName>
</protein>
<evidence type="ECO:0000256" key="1">
    <source>
        <dbReference type="SAM" id="SignalP"/>
    </source>
</evidence>
<name>A0A5C6BWL8_9BACT</name>